<proteinExistence type="predicted"/>
<reference evidence="1" key="1">
    <citation type="submission" date="2021-06" db="EMBL/GenBank/DDBJ databases">
        <authorList>
            <person name="Kallberg Y."/>
            <person name="Tangrot J."/>
            <person name="Rosling A."/>
        </authorList>
    </citation>
    <scope>NUCLEOTIDE SEQUENCE</scope>
    <source>
        <strain evidence="1">CL356</strain>
    </source>
</reference>
<dbReference type="Proteomes" id="UP000789525">
    <property type="component" value="Unassembled WGS sequence"/>
</dbReference>
<gene>
    <name evidence="1" type="ORF">ACOLOM_LOCUS5797</name>
</gene>
<organism evidence="1 2">
    <name type="scientific">Acaulospora colombiana</name>
    <dbReference type="NCBI Taxonomy" id="27376"/>
    <lineage>
        <taxon>Eukaryota</taxon>
        <taxon>Fungi</taxon>
        <taxon>Fungi incertae sedis</taxon>
        <taxon>Mucoromycota</taxon>
        <taxon>Glomeromycotina</taxon>
        <taxon>Glomeromycetes</taxon>
        <taxon>Diversisporales</taxon>
        <taxon>Acaulosporaceae</taxon>
        <taxon>Acaulospora</taxon>
    </lineage>
</organism>
<feature type="non-terminal residue" evidence="1">
    <location>
        <position position="107"/>
    </location>
</feature>
<evidence type="ECO:0000313" key="1">
    <source>
        <dbReference type="EMBL" id="CAG8576305.1"/>
    </source>
</evidence>
<protein>
    <submittedName>
        <fullName evidence="1">305_t:CDS:1</fullName>
    </submittedName>
</protein>
<name>A0ACA9MFZ4_9GLOM</name>
<accession>A0ACA9MFZ4</accession>
<comment type="caution">
    <text evidence="1">The sequence shown here is derived from an EMBL/GenBank/DDBJ whole genome shotgun (WGS) entry which is preliminary data.</text>
</comment>
<sequence>MGSNQSTIFVEESNNFRNKQMTNFHNIPKQQTEEIYHVKDIEEVLLIIQLQKFLIQARQQLKDKKEEKIYQPPQILVSIQKSVPDIVPTFEKLEAKYLNTYLKEWIK</sequence>
<evidence type="ECO:0000313" key="2">
    <source>
        <dbReference type="Proteomes" id="UP000789525"/>
    </source>
</evidence>
<keyword evidence="2" id="KW-1185">Reference proteome</keyword>
<dbReference type="EMBL" id="CAJVPT010011083">
    <property type="protein sequence ID" value="CAG8576305.1"/>
    <property type="molecule type" value="Genomic_DNA"/>
</dbReference>